<organism evidence="1">
    <name type="scientific">marine metagenome</name>
    <dbReference type="NCBI Taxonomy" id="408172"/>
    <lineage>
        <taxon>unclassified sequences</taxon>
        <taxon>metagenomes</taxon>
        <taxon>ecological metagenomes</taxon>
    </lineage>
</organism>
<gene>
    <name evidence="1" type="ORF">METZ01_LOCUS504899</name>
</gene>
<protein>
    <submittedName>
        <fullName evidence="1">Uncharacterized protein</fullName>
    </submittedName>
</protein>
<dbReference type="AlphaFoldDB" id="A0A383E6M4"/>
<proteinExistence type="predicted"/>
<name>A0A383E6M4_9ZZZZ</name>
<sequence length="30" mass="3431">MALTGTWFLSLVFTDWDFPGRFLPGPSSFH</sequence>
<feature type="non-terminal residue" evidence="1">
    <location>
        <position position="30"/>
    </location>
</feature>
<dbReference type="EMBL" id="UINC01223024">
    <property type="protein sequence ID" value="SVE52045.1"/>
    <property type="molecule type" value="Genomic_DNA"/>
</dbReference>
<evidence type="ECO:0000313" key="1">
    <source>
        <dbReference type="EMBL" id="SVE52045.1"/>
    </source>
</evidence>
<accession>A0A383E6M4</accession>
<reference evidence="1" key="1">
    <citation type="submission" date="2018-05" db="EMBL/GenBank/DDBJ databases">
        <authorList>
            <person name="Lanie J.A."/>
            <person name="Ng W.-L."/>
            <person name="Kazmierczak K.M."/>
            <person name="Andrzejewski T.M."/>
            <person name="Davidsen T.M."/>
            <person name="Wayne K.J."/>
            <person name="Tettelin H."/>
            <person name="Glass J.I."/>
            <person name="Rusch D."/>
            <person name="Podicherti R."/>
            <person name="Tsui H.-C.T."/>
            <person name="Winkler M.E."/>
        </authorList>
    </citation>
    <scope>NUCLEOTIDE SEQUENCE</scope>
</reference>